<gene>
    <name evidence="2" type="ORF">TIFTF001_009613</name>
</gene>
<reference evidence="2" key="1">
    <citation type="submission" date="2023-07" db="EMBL/GenBank/DDBJ databases">
        <title>draft genome sequence of fig (Ficus carica).</title>
        <authorList>
            <person name="Takahashi T."/>
            <person name="Nishimura K."/>
        </authorList>
    </citation>
    <scope>NUCLEOTIDE SEQUENCE</scope>
</reference>
<feature type="region of interest" description="Disordered" evidence="1">
    <location>
        <begin position="32"/>
        <end position="74"/>
    </location>
</feature>
<accession>A0AA87ZVA9</accession>
<keyword evidence="3" id="KW-1185">Reference proteome</keyword>
<comment type="caution">
    <text evidence="2">The sequence shown here is derived from an EMBL/GenBank/DDBJ whole genome shotgun (WGS) entry which is preliminary data.</text>
</comment>
<protein>
    <submittedName>
        <fullName evidence="2">Uncharacterized protein</fullName>
    </submittedName>
</protein>
<dbReference type="EMBL" id="BTGU01000011">
    <property type="protein sequence ID" value="GMN40387.1"/>
    <property type="molecule type" value="Genomic_DNA"/>
</dbReference>
<organism evidence="2 3">
    <name type="scientific">Ficus carica</name>
    <name type="common">Common fig</name>
    <dbReference type="NCBI Taxonomy" id="3494"/>
    <lineage>
        <taxon>Eukaryota</taxon>
        <taxon>Viridiplantae</taxon>
        <taxon>Streptophyta</taxon>
        <taxon>Embryophyta</taxon>
        <taxon>Tracheophyta</taxon>
        <taxon>Spermatophyta</taxon>
        <taxon>Magnoliopsida</taxon>
        <taxon>eudicotyledons</taxon>
        <taxon>Gunneridae</taxon>
        <taxon>Pentapetalae</taxon>
        <taxon>rosids</taxon>
        <taxon>fabids</taxon>
        <taxon>Rosales</taxon>
        <taxon>Moraceae</taxon>
        <taxon>Ficeae</taxon>
        <taxon>Ficus</taxon>
    </lineage>
</organism>
<dbReference type="Proteomes" id="UP001187192">
    <property type="component" value="Unassembled WGS sequence"/>
</dbReference>
<proteinExistence type="predicted"/>
<dbReference type="AlphaFoldDB" id="A0AA87ZVA9"/>
<name>A0AA87ZVA9_FICCA</name>
<sequence length="74" mass="8615">MDDSYRRKPTSRWDPITRRRSWYCSFAVRGRARTGSRSTILKPSTTARPRPPSRSRWSATRSPTHLRAPNLGWG</sequence>
<evidence type="ECO:0000256" key="1">
    <source>
        <dbReference type="SAM" id="MobiDB-lite"/>
    </source>
</evidence>
<evidence type="ECO:0000313" key="2">
    <source>
        <dbReference type="EMBL" id="GMN40387.1"/>
    </source>
</evidence>
<evidence type="ECO:0000313" key="3">
    <source>
        <dbReference type="Proteomes" id="UP001187192"/>
    </source>
</evidence>
<dbReference type="Gramene" id="FCD_00015268-RA">
    <property type="protein sequence ID" value="FCD_00015268-RA:cds"/>
    <property type="gene ID" value="FCD_00015268"/>
</dbReference>
<feature type="compositionally biased region" description="Low complexity" evidence="1">
    <location>
        <begin position="43"/>
        <end position="63"/>
    </location>
</feature>